<keyword evidence="2" id="KW-1185">Reference proteome</keyword>
<dbReference type="EMBL" id="AP022345">
    <property type="protein sequence ID" value="BBU69098.1"/>
    <property type="molecule type" value="Genomic_DNA"/>
</dbReference>
<sequence length="94" mass="10750">MKGMRYPDEFRSEAVKQITERGYSVADVAKNLGISTKSLYKWRREMSGHNQPQLSSDVMALKQEVTRLNAALKRATEERDILKKAAVYFASQPE</sequence>
<gene>
    <name evidence="1" type="ORF">ICHIAU1_13810</name>
</gene>
<dbReference type="InterPro" id="IPR002514">
    <property type="entry name" value="Transposase_8"/>
</dbReference>
<accession>A0A679I3Z8</accession>
<dbReference type="PANTHER" id="PTHR33215:SF13">
    <property type="entry name" value="PROTEIN DISTAL ANTENNA"/>
    <property type="match status" value="1"/>
</dbReference>
<dbReference type="InterPro" id="IPR051839">
    <property type="entry name" value="RD_transcriptional_regulator"/>
</dbReference>
<organism evidence="1 2">
    <name type="scientific">Fluviibacter phosphoraccumulans</name>
    <dbReference type="NCBI Taxonomy" id="1751046"/>
    <lineage>
        <taxon>Bacteria</taxon>
        <taxon>Pseudomonadati</taxon>
        <taxon>Pseudomonadota</taxon>
        <taxon>Betaproteobacteria</taxon>
        <taxon>Rhodocyclales</taxon>
        <taxon>Fluviibacteraceae</taxon>
        <taxon>Fluviibacter</taxon>
    </lineage>
</organism>
<dbReference type="InterPro" id="IPR009057">
    <property type="entry name" value="Homeodomain-like_sf"/>
</dbReference>
<protein>
    <submittedName>
        <fullName evidence="1">Transposase</fullName>
    </submittedName>
</protein>
<dbReference type="GO" id="GO:0004803">
    <property type="term" value="F:transposase activity"/>
    <property type="evidence" value="ECO:0007669"/>
    <property type="project" value="InterPro"/>
</dbReference>
<dbReference type="GO" id="GO:0003677">
    <property type="term" value="F:DNA binding"/>
    <property type="evidence" value="ECO:0007669"/>
    <property type="project" value="InterPro"/>
</dbReference>
<reference evidence="2" key="1">
    <citation type="submission" date="2020-01" db="EMBL/GenBank/DDBJ databases">
        <title>Phosphoaccumulans saitamaens gen. nov., sp. nov., a polyphosphate accumulating bacterium isolated from surface river water.</title>
        <authorList>
            <person name="Watanabe K."/>
            <person name="Suda W."/>
        </authorList>
    </citation>
    <scope>NUCLEOTIDE SEQUENCE [LARGE SCALE GENOMIC DNA]</scope>
    <source>
        <strain evidence="2">ICHIAU1</strain>
    </source>
</reference>
<dbReference type="GO" id="GO:0006313">
    <property type="term" value="P:DNA transposition"/>
    <property type="evidence" value="ECO:0007669"/>
    <property type="project" value="InterPro"/>
</dbReference>
<name>A0A679I3Z8_9RHOO</name>
<dbReference type="PANTHER" id="PTHR33215">
    <property type="entry name" value="PROTEIN DISTAL ANTENNA"/>
    <property type="match status" value="1"/>
</dbReference>
<dbReference type="Gene3D" id="1.10.10.60">
    <property type="entry name" value="Homeodomain-like"/>
    <property type="match status" value="1"/>
</dbReference>
<dbReference type="Proteomes" id="UP000463961">
    <property type="component" value="Chromosome"/>
</dbReference>
<proteinExistence type="predicted"/>
<evidence type="ECO:0000313" key="2">
    <source>
        <dbReference type="Proteomes" id="UP000463961"/>
    </source>
</evidence>
<evidence type="ECO:0000313" key="1">
    <source>
        <dbReference type="EMBL" id="BBU69098.1"/>
    </source>
</evidence>
<dbReference type="Pfam" id="PF01527">
    <property type="entry name" value="HTH_Tnp_1"/>
    <property type="match status" value="1"/>
</dbReference>
<dbReference type="AlphaFoldDB" id="A0A679I3Z8"/>
<dbReference type="SUPFAM" id="SSF46689">
    <property type="entry name" value="Homeodomain-like"/>
    <property type="match status" value="1"/>
</dbReference>